<dbReference type="PANTHER" id="PTHR34385:SF1">
    <property type="entry name" value="PEPTIDOGLYCAN L-ALANYL-D-GLUTAMATE ENDOPEPTIDASE CWLK"/>
    <property type="match status" value="1"/>
</dbReference>
<feature type="domain" description="D-alanyl-D-alanine carboxypeptidase-like core" evidence="2">
    <location>
        <begin position="286"/>
        <end position="359"/>
    </location>
</feature>
<dbReference type="RefSeq" id="WP_066449593.1">
    <property type="nucleotide sequence ID" value="NZ_CAUWFI010000001.1"/>
</dbReference>
<dbReference type="Pfam" id="PF02557">
    <property type="entry name" value="VanY"/>
    <property type="match status" value="1"/>
</dbReference>
<dbReference type="CDD" id="cd14852">
    <property type="entry name" value="LD-carboxypeptidase"/>
    <property type="match status" value="1"/>
</dbReference>
<evidence type="ECO:0000259" key="2">
    <source>
        <dbReference type="Pfam" id="PF02557"/>
    </source>
</evidence>
<keyword evidence="1" id="KW-0472">Membrane</keyword>
<evidence type="ECO:0000313" key="4">
    <source>
        <dbReference type="Proteomes" id="UP000295515"/>
    </source>
</evidence>
<dbReference type="PANTHER" id="PTHR34385">
    <property type="entry name" value="D-ALANYL-D-ALANINE CARBOXYPEPTIDASE"/>
    <property type="match status" value="1"/>
</dbReference>
<dbReference type="SUPFAM" id="SSF55166">
    <property type="entry name" value="Hedgehog/DD-peptidase"/>
    <property type="match status" value="1"/>
</dbReference>
<accession>A0A4R3Z6H7</accession>
<keyword evidence="1" id="KW-0812">Transmembrane</keyword>
<dbReference type="InterPro" id="IPR009045">
    <property type="entry name" value="Zn_M74/Hedgehog-like"/>
</dbReference>
<gene>
    <name evidence="3" type="ORF">EDD60_10419</name>
</gene>
<organism evidence="3 4">
    <name type="scientific">Longibaculum muris</name>
    <dbReference type="NCBI Taxonomy" id="1796628"/>
    <lineage>
        <taxon>Bacteria</taxon>
        <taxon>Bacillati</taxon>
        <taxon>Bacillota</taxon>
        <taxon>Erysipelotrichia</taxon>
        <taxon>Erysipelotrichales</taxon>
        <taxon>Coprobacillaceae</taxon>
        <taxon>Longibaculum</taxon>
    </lineage>
</organism>
<dbReference type="EMBL" id="SMCQ01000004">
    <property type="protein sequence ID" value="TCW01202.1"/>
    <property type="molecule type" value="Genomic_DNA"/>
</dbReference>
<keyword evidence="1" id="KW-1133">Transmembrane helix</keyword>
<feature type="transmembrane region" description="Helical" evidence="1">
    <location>
        <begin position="6"/>
        <end position="23"/>
    </location>
</feature>
<dbReference type="GO" id="GO:0006508">
    <property type="term" value="P:proteolysis"/>
    <property type="evidence" value="ECO:0007669"/>
    <property type="project" value="InterPro"/>
</dbReference>
<reference evidence="3 4" key="1">
    <citation type="submission" date="2019-03" db="EMBL/GenBank/DDBJ databases">
        <title>Genomic Encyclopedia of Type Strains, Phase IV (KMG-IV): sequencing the most valuable type-strain genomes for metagenomic binning, comparative biology and taxonomic classification.</title>
        <authorList>
            <person name="Goeker M."/>
        </authorList>
    </citation>
    <scope>NUCLEOTIDE SEQUENCE [LARGE SCALE GENOMIC DNA]</scope>
    <source>
        <strain evidence="3 4">DSM 29487</strain>
    </source>
</reference>
<evidence type="ECO:0000256" key="1">
    <source>
        <dbReference type="SAM" id="Phobius"/>
    </source>
</evidence>
<protein>
    <submittedName>
        <fullName evidence="3">D-alanyl-D-alanine carboxypeptidase-like protein</fullName>
    </submittedName>
</protein>
<dbReference type="GeneID" id="98914714"/>
<keyword evidence="3" id="KW-0121">Carboxypeptidase</keyword>
<dbReference type="InterPro" id="IPR052179">
    <property type="entry name" value="DD-CPase-like"/>
</dbReference>
<dbReference type="InterPro" id="IPR058193">
    <property type="entry name" value="VanY/YodJ_core_dom"/>
</dbReference>
<dbReference type="Proteomes" id="UP000295515">
    <property type="component" value="Unassembled WGS sequence"/>
</dbReference>
<dbReference type="Gene3D" id="3.30.1380.10">
    <property type="match status" value="1"/>
</dbReference>
<keyword evidence="3" id="KW-0645">Protease</keyword>
<evidence type="ECO:0000313" key="3">
    <source>
        <dbReference type="EMBL" id="TCW01202.1"/>
    </source>
</evidence>
<dbReference type="AlphaFoldDB" id="A0A4R3Z6H7"/>
<dbReference type="GO" id="GO:0004180">
    <property type="term" value="F:carboxypeptidase activity"/>
    <property type="evidence" value="ECO:0007669"/>
    <property type="project" value="UniProtKB-KW"/>
</dbReference>
<proteinExistence type="predicted"/>
<keyword evidence="4" id="KW-1185">Reference proteome</keyword>
<dbReference type="InterPro" id="IPR003709">
    <property type="entry name" value="VanY-like_core_dom"/>
</dbReference>
<name>A0A4R3Z6H7_9FIRM</name>
<keyword evidence="3" id="KW-0378">Hydrolase</keyword>
<sequence>MKLKTWYLFLVIIILFGCSFYIVNLKFDKFYRVNGINNDNRVLIEKYLDEKEQSYLIDNQISIDLFIDYIEYNDFHLENYQYYNALKATNRYRQIENILETGNSLATRLGYLFNNQSFQKAKLLIDRDLELAFLNEENFNFDYIDIYSTLAPLYAQKDYSYIQDGAEYVLRLNQMGIQTIDDLNDTMNMLTTAYNQKSLHQLLTTTLPENVHIVYNPYELSTLVDNMHYIGNYEPKGLLLVQDIPRMRYAMYLQSDAYHALLKMYQDLSQKFNGFLLKEAYVSHQDLSAKKVGYDESQLGLTITVTQSQTTYNSFSQTEMSQWLEEHAYEYGFILRYPQRKASITNHTYDAHIYRYVGKSLAKSLHDSQMTLEEYQSQTS</sequence>
<dbReference type="PROSITE" id="PS51257">
    <property type="entry name" value="PROKAR_LIPOPROTEIN"/>
    <property type="match status" value="1"/>
</dbReference>
<comment type="caution">
    <text evidence="3">The sequence shown here is derived from an EMBL/GenBank/DDBJ whole genome shotgun (WGS) entry which is preliminary data.</text>
</comment>